<evidence type="ECO:0000313" key="2">
    <source>
        <dbReference type="EMBL" id="KAG7389790.1"/>
    </source>
</evidence>
<proteinExistence type="predicted"/>
<feature type="region of interest" description="Disordered" evidence="1">
    <location>
        <begin position="685"/>
        <end position="717"/>
    </location>
</feature>
<sequence length="758" mass="83724">MDADRELFVQQLVAALQEEDTTLSGGASLLSSPLPSSADSADGGSSPDSAAEGEKSPQEYTGLFLTGTFSTPGGGNDRLARDAYMQLQFDFPQAQEASIEALAELYRRVSAEKSTHHVAAEVPVTVALLEGVAFLNDQGPSSGSAGAQRSRSSEGSGLLAAALLLLVFRACLESPEDARVEALLSSLAVKASQQEQTINDTNDSVVGPEQDKEEHERDEFVEKFAAQEDPDDLSEVYEGHLPEPREHCIPMWNRRTSAVSTASRAGKLRYLASHTYSSSFETVSMEKWEQWHLDDELVAIMRLLVDRPPEDTNALQDTEEVKLNSAQIALYGPRGEWSRYLYVLRDRVLRFPGTSRNSLWRLKELIEFLQRHQTVATAAKSSGRRVQQPQHLVYRVLAELAILREFHQGAAQRGQQGLALAIQELLPLIASEIHQLVSVPSATTTHQTKISTPECKNDSLEAAAADDDGDDGGDDELAVVFVQLLHFMLFASPNARTTTEKLHESGMLRTLLMLLPPTPAIDIDLDPQAQYLEKRWFPALIRLLGECALWHAGFAAYITRVPKFVRLLPTLREQLVAEELLLALAFHQHEVQARTPEGAVAPANIWEVFVSDSLFPQRCTSFLEAMKKLQDTVFILGCLEKVLPALRPAMQKELQRSLQQIYGCFARSFEYPTFAAAEAARQQQQFEQQALSDDATKGDDQEKEKAKEKKEEDRGQAEALQFTALRNKLRQSVKSLLAALSSGSAMARVGGRASSKLD</sequence>
<accession>A0A8T1WC75</accession>
<dbReference type="Proteomes" id="UP000694044">
    <property type="component" value="Unassembled WGS sequence"/>
</dbReference>
<reference evidence="2" key="1">
    <citation type="submission" date="2021-02" db="EMBL/GenBank/DDBJ databases">
        <authorList>
            <person name="Palmer J.M."/>
        </authorList>
    </citation>
    <scope>NUCLEOTIDE SEQUENCE</scope>
    <source>
        <strain evidence="2">SCRP734</strain>
    </source>
</reference>
<keyword evidence="3" id="KW-1185">Reference proteome</keyword>
<organism evidence="2 3">
    <name type="scientific">Phytophthora pseudosyringae</name>
    <dbReference type="NCBI Taxonomy" id="221518"/>
    <lineage>
        <taxon>Eukaryota</taxon>
        <taxon>Sar</taxon>
        <taxon>Stramenopiles</taxon>
        <taxon>Oomycota</taxon>
        <taxon>Peronosporomycetes</taxon>
        <taxon>Peronosporales</taxon>
        <taxon>Peronosporaceae</taxon>
        <taxon>Phytophthora</taxon>
    </lineage>
</organism>
<feature type="region of interest" description="Disordered" evidence="1">
    <location>
        <begin position="20"/>
        <end position="57"/>
    </location>
</feature>
<dbReference type="OrthoDB" id="119845at2759"/>
<protein>
    <submittedName>
        <fullName evidence="2">Uncharacterized protein</fullName>
    </submittedName>
</protein>
<evidence type="ECO:0000256" key="1">
    <source>
        <dbReference type="SAM" id="MobiDB-lite"/>
    </source>
</evidence>
<dbReference type="AlphaFoldDB" id="A0A8T1WC75"/>
<name>A0A8T1WC75_9STRA</name>
<feature type="compositionally biased region" description="Basic and acidic residues" evidence="1">
    <location>
        <begin position="694"/>
        <end position="716"/>
    </location>
</feature>
<feature type="compositionally biased region" description="Low complexity" evidence="1">
    <location>
        <begin position="23"/>
        <end position="50"/>
    </location>
</feature>
<gene>
    <name evidence="2" type="ORF">PHYPSEUDO_009710</name>
</gene>
<feature type="region of interest" description="Disordered" evidence="1">
    <location>
        <begin position="443"/>
        <end position="471"/>
    </location>
</feature>
<evidence type="ECO:0000313" key="3">
    <source>
        <dbReference type="Proteomes" id="UP000694044"/>
    </source>
</evidence>
<comment type="caution">
    <text evidence="2">The sequence shown here is derived from an EMBL/GenBank/DDBJ whole genome shotgun (WGS) entry which is preliminary data.</text>
</comment>
<dbReference type="EMBL" id="JAGDFM010000040">
    <property type="protein sequence ID" value="KAG7389790.1"/>
    <property type="molecule type" value="Genomic_DNA"/>
</dbReference>